<sequence>VIYKDSFHALKVLTNLKNWLPKHGSRKLAANVDLFVAILHRTIIERGSVHVPIVLLKWKTLPPN</sequence>
<accession>A0A2K3K745</accession>
<protein>
    <submittedName>
        <fullName evidence="1">Uncharacterized protein</fullName>
    </submittedName>
</protein>
<reference evidence="1 2" key="2">
    <citation type="journal article" date="2017" name="Front. Plant Sci.">
        <title>Gene Classification and Mining of Molecular Markers Useful in Red Clover (Trifolium pratense) Breeding.</title>
        <authorList>
            <person name="Istvanek J."/>
            <person name="Dluhosova J."/>
            <person name="Dluhos P."/>
            <person name="Patkova L."/>
            <person name="Nedelnik J."/>
            <person name="Repkova J."/>
        </authorList>
    </citation>
    <scope>NUCLEOTIDE SEQUENCE [LARGE SCALE GENOMIC DNA]</scope>
    <source>
        <strain evidence="2">cv. Tatra</strain>
        <tissue evidence="1">Young leaves</tissue>
    </source>
</reference>
<feature type="non-terminal residue" evidence="1">
    <location>
        <position position="1"/>
    </location>
</feature>
<name>A0A2K3K745_TRIPR</name>
<reference evidence="1 2" key="1">
    <citation type="journal article" date="2014" name="Am. J. Bot.">
        <title>Genome assembly and annotation for red clover (Trifolium pratense; Fabaceae).</title>
        <authorList>
            <person name="Istvanek J."/>
            <person name="Jaros M."/>
            <person name="Krenek A."/>
            <person name="Repkova J."/>
        </authorList>
    </citation>
    <scope>NUCLEOTIDE SEQUENCE [LARGE SCALE GENOMIC DNA]</scope>
    <source>
        <strain evidence="2">cv. Tatra</strain>
        <tissue evidence="1">Young leaves</tissue>
    </source>
</reference>
<proteinExistence type="predicted"/>
<dbReference type="EMBL" id="ASHM01145571">
    <property type="protein sequence ID" value="PNX62086.1"/>
    <property type="molecule type" value="Genomic_DNA"/>
</dbReference>
<evidence type="ECO:0000313" key="1">
    <source>
        <dbReference type="EMBL" id="PNX62086.1"/>
    </source>
</evidence>
<dbReference type="Proteomes" id="UP000236291">
    <property type="component" value="Unassembled WGS sequence"/>
</dbReference>
<organism evidence="1 2">
    <name type="scientific">Trifolium pratense</name>
    <name type="common">Red clover</name>
    <dbReference type="NCBI Taxonomy" id="57577"/>
    <lineage>
        <taxon>Eukaryota</taxon>
        <taxon>Viridiplantae</taxon>
        <taxon>Streptophyta</taxon>
        <taxon>Embryophyta</taxon>
        <taxon>Tracheophyta</taxon>
        <taxon>Spermatophyta</taxon>
        <taxon>Magnoliopsida</taxon>
        <taxon>eudicotyledons</taxon>
        <taxon>Gunneridae</taxon>
        <taxon>Pentapetalae</taxon>
        <taxon>rosids</taxon>
        <taxon>fabids</taxon>
        <taxon>Fabales</taxon>
        <taxon>Fabaceae</taxon>
        <taxon>Papilionoideae</taxon>
        <taxon>50 kb inversion clade</taxon>
        <taxon>NPAAA clade</taxon>
        <taxon>Hologalegina</taxon>
        <taxon>IRL clade</taxon>
        <taxon>Trifolieae</taxon>
        <taxon>Trifolium</taxon>
    </lineage>
</organism>
<gene>
    <name evidence="1" type="ORF">L195_g060981</name>
</gene>
<comment type="caution">
    <text evidence="1">The sequence shown here is derived from an EMBL/GenBank/DDBJ whole genome shotgun (WGS) entry which is preliminary data.</text>
</comment>
<evidence type="ECO:0000313" key="2">
    <source>
        <dbReference type="Proteomes" id="UP000236291"/>
    </source>
</evidence>
<dbReference type="AlphaFoldDB" id="A0A2K3K745"/>